<comment type="caution">
    <text evidence="1">The sequence shown here is derived from an EMBL/GenBank/DDBJ whole genome shotgun (WGS) entry which is preliminary data.</text>
</comment>
<evidence type="ECO:0000313" key="1">
    <source>
        <dbReference type="EMBL" id="KAA1139078.1"/>
    </source>
</evidence>
<dbReference type="AlphaFoldDB" id="A0A5B0SME3"/>
<accession>A0A5B0SME3</accession>
<name>A0A5B0SME3_PUCGR</name>
<gene>
    <name evidence="1" type="ORF">PGTUg99_035543</name>
</gene>
<proteinExistence type="predicted"/>
<organism evidence="1 2">
    <name type="scientific">Puccinia graminis f. sp. tritici</name>
    <dbReference type="NCBI Taxonomy" id="56615"/>
    <lineage>
        <taxon>Eukaryota</taxon>
        <taxon>Fungi</taxon>
        <taxon>Dikarya</taxon>
        <taxon>Basidiomycota</taxon>
        <taxon>Pucciniomycotina</taxon>
        <taxon>Pucciniomycetes</taxon>
        <taxon>Pucciniales</taxon>
        <taxon>Pucciniaceae</taxon>
        <taxon>Puccinia</taxon>
    </lineage>
</organism>
<dbReference type="EMBL" id="VDEP01000001">
    <property type="protein sequence ID" value="KAA1139078.1"/>
    <property type="molecule type" value="Genomic_DNA"/>
</dbReference>
<evidence type="ECO:0000313" key="2">
    <source>
        <dbReference type="Proteomes" id="UP000325313"/>
    </source>
</evidence>
<dbReference type="Proteomes" id="UP000325313">
    <property type="component" value="Unassembled WGS sequence"/>
</dbReference>
<reference evidence="1 2" key="1">
    <citation type="submission" date="2019-05" db="EMBL/GenBank/DDBJ databases">
        <title>Emergence of the Ug99 lineage of the wheat stem rust pathogen through somatic hybridization.</title>
        <authorList>
            <person name="Li F."/>
            <person name="Upadhyaya N.M."/>
            <person name="Sperschneider J."/>
            <person name="Matny O."/>
            <person name="Nguyen-Phuc H."/>
            <person name="Mago R."/>
            <person name="Raley C."/>
            <person name="Miller M.E."/>
            <person name="Silverstein K.A.T."/>
            <person name="Henningsen E."/>
            <person name="Hirsch C.D."/>
            <person name="Visser B."/>
            <person name="Pretorius Z.A."/>
            <person name="Steffenson B.J."/>
            <person name="Schwessinger B."/>
            <person name="Dodds P.N."/>
            <person name="Figueroa M."/>
        </authorList>
    </citation>
    <scope>NUCLEOTIDE SEQUENCE [LARGE SCALE GENOMIC DNA]</scope>
    <source>
        <strain evidence="1 2">Ug99</strain>
    </source>
</reference>
<sequence>MLDGTHVPWSLITLDELFLPCVLKKLCTDGIDCLCSILAHECLTPRDLKPVEASYKPAASSYGGAYVGGEVLGS</sequence>
<protein>
    <submittedName>
        <fullName evidence="1">Uncharacterized protein</fullName>
    </submittedName>
</protein>